<sequence>MKVIITGSTGMVGKGVLLECLEDDKISEVLLINRTPIGISHPKIKEVIHKDFTNFLPLRDRLSGYDACFHCMGVSSAGMSHEQYYKLTYIVTESLANLLYELNHDMTFIYVSGEGTDGSEKGKSNWARVKGKTENLILNKGFKDAYAFRPGVILPEKGVVSKTRLYRIIYQLMYPFFPILKKLKSVTTSSKIGKAMIILVEKPYDAKIIRGQDINLLVSKYNF</sequence>
<dbReference type="Gene3D" id="3.40.50.720">
    <property type="entry name" value="NAD(P)-binding Rossmann-like Domain"/>
    <property type="match status" value="1"/>
</dbReference>
<dbReference type="GO" id="GO:0016020">
    <property type="term" value="C:membrane"/>
    <property type="evidence" value="ECO:0007669"/>
    <property type="project" value="UniProtKB-SubCell"/>
</dbReference>
<dbReference type="KEGG" id="ttz:FHG85_10690"/>
<proteinExistence type="predicted"/>
<dbReference type="SUPFAM" id="SSF51735">
    <property type="entry name" value="NAD(P)-binding Rossmann-fold domains"/>
    <property type="match status" value="1"/>
</dbReference>
<dbReference type="AlphaFoldDB" id="A0A7D3XF06"/>
<protein>
    <submittedName>
        <fullName evidence="3">NAD-dependent epimerase/dehydratase family protein</fullName>
    </submittedName>
</protein>
<dbReference type="Pfam" id="PF01370">
    <property type="entry name" value="Epimerase"/>
    <property type="match status" value="1"/>
</dbReference>
<name>A0A7D3XF06_9BACT</name>
<dbReference type="PANTHER" id="PTHR14097:SF8">
    <property type="entry name" value="NAD(P)-BINDING DOMAIN-CONTAINING PROTEIN"/>
    <property type="match status" value="1"/>
</dbReference>
<comment type="subcellular location">
    <subcellularLocation>
        <location evidence="1">Membrane</location>
    </subcellularLocation>
</comment>
<reference evidence="3 4" key="1">
    <citation type="submission" date="2019-07" db="EMBL/GenBank/DDBJ databases">
        <title>Thalassofilum flectens gen. nov., sp. nov., a novel moderate thermophilic anaerobe from a shallow sea hot spring in Kunashir Island (Russia), representing a new family in the order Bacteroidales, and proposal of Thalassofilacea fam. nov.</title>
        <authorList>
            <person name="Kochetkova T.V."/>
            <person name="Podosokorskaya O.A."/>
            <person name="Novikov A."/>
            <person name="Elcheninov A.G."/>
            <person name="Toshchakov S.V."/>
            <person name="Kublanov I.V."/>
        </authorList>
    </citation>
    <scope>NUCLEOTIDE SEQUENCE [LARGE SCALE GENOMIC DNA]</scope>
    <source>
        <strain evidence="3 4">38-H</strain>
    </source>
</reference>
<dbReference type="InterPro" id="IPR001509">
    <property type="entry name" value="Epimerase_deHydtase"/>
</dbReference>
<dbReference type="Proteomes" id="UP000500961">
    <property type="component" value="Chromosome"/>
</dbReference>
<dbReference type="EMBL" id="CP041345">
    <property type="protein sequence ID" value="QKG80712.1"/>
    <property type="molecule type" value="Genomic_DNA"/>
</dbReference>
<accession>A0A7D3XF06</accession>
<feature type="domain" description="NAD-dependent epimerase/dehydratase" evidence="2">
    <location>
        <begin position="3"/>
        <end position="114"/>
    </location>
</feature>
<keyword evidence="4" id="KW-1185">Reference proteome</keyword>
<organism evidence="3 4">
    <name type="scientific">Tenuifilum thalassicum</name>
    <dbReference type="NCBI Taxonomy" id="2590900"/>
    <lineage>
        <taxon>Bacteria</taxon>
        <taxon>Pseudomonadati</taxon>
        <taxon>Bacteroidota</taxon>
        <taxon>Bacteroidia</taxon>
        <taxon>Bacteroidales</taxon>
        <taxon>Tenuifilaceae</taxon>
        <taxon>Tenuifilum</taxon>
    </lineage>
</organism>
<evidence type="ECO:0000313" key="4">
    <source>
        <dbReference type="Proteomes" id="UP000500961"/>
    </source>
</evidence>
<gene>
    <name evidence="3" type="ORF">FHG85_10690</name>
</gene>
<dbReference type="InterPro" id="IPR036291">
    <property type="entry name" value="NAD(P)-bd_dom_sf"/>
</dbReference>
<evidence type="ECO:0000313" key="3">
    <source>
        <dbReference type="EMBL" id="QKG80712.1"/>
    </source>
</evidence>
<evidence type="ECO:0000256" key="1">
    <source>
        <dbReference type="ARBA" id="ARBA00004370"/>
    </source>
</evidence>
<dbReference type="PANTHER" id="PTHR14097">
    <property type="entry name" value="OXIDOREDUCTASE HTATIP2"/>
    <property type="match status" value="1"/>
</dbReference>
<evidence type="ECO:0000259" key="2">
    <source>
        <dbReference type="Pfam" id="PF01370"/>
    </source>
</evidence>
<dbReference type="RefSeq" id="WP_173075732.1">
    <property type="nucleotide sequence ID" value="NZ_CP041345.1"/>
</dbReference>